<keyword evidence="2" id="KW-0223">Dioxygenase</keyword>
<accession>A0ABW5K2L1</accession>
<sequence length="197" mass="22698">MLFNEAINLQLEDGEAIYYPACFDKTEADAYFKSLLKNIAWQQDSISLFGKTHLQPRLTALYANNNKAYSYSNITMYPNAFTNELLSIKQRIETICNTNFTTCLANLYRDGKDSNGWHADNEKELGNQPIIASVSFGAERRFHLKHKTKKEHSLKLTLQHGSLLIMKGKTQENWLHQIPKTKKKIAERINLTFRIIA</sequence>
<dbReference type="PANTHER" id="PTHR31212:SF4">
    <property type="entry name" value="ALPHA-KETOGLUTARATE-DEPENDENT DIOXYGENASE ALKB HOMOLOG 3"/>
    <property type="match status" value="1"/>
</dbReference>
<dbReference type="Proteomes" id="UP001597467">
    <property type="component" value="Unassembled WGS sequence"/>
</dbReference>
<dbReference type="PROSITE" id="PS51471">
    <property type="entry name" value="FE2OG_OXY"/>
    <property type="match status" value="1"/>
</dbReference>
<feature type="domain" description="Fe2OG dioxygenase" evidence="1">
    <location>
        <begin position="99"/>
        <end position="197"/>
    </location>
</feature>
<dbReference type="InterPro" id="IPR037151">
    <property type="entry name" value="AlkB-like_sf"/>
</dbReference>
<dbReference type="PANTHER" id="PTHR31212">
    <property type="entry name" value="ALPHA-KETOGLUTARATE-DEPENDENT DIOXYGENASE ALKB HOMOLOG 3"/>
    <property type="match status" value="1"/>
</dbReference>
<reference evidence="3" key="1">
    <citation type="journal article" date="2019" name="Int. J. Syst. Evol. Microbiol.">
        <title>The Global Catalogue of Microorganisms (GCM) 10K type strain sequencing project: providing services to taxonomists for standard genome sequencing and annotation.</title>
        <authorList>
            <consortium name="The Broad Institute Genomics Platform"/>
            <consortium name="The Broad Institute Genome Sequencing Center for Infectious Disease"/>
            <person name="Wu L."/>
            <person name="Ma J."/>
        </authorList>
    </citation>
    <scope>NUCLEOTIDE SEQUENCE [LARGE SCALE GENOMIC DNA]</scope>
    <source>
        <strain evidence="3">KCTC 42808</strain>
    </source>
</reference>
<organism evidence="2 3">
    <name type="scientific">Lacinutrix gracilariae</name>
    <dbReference type="NCBI Taxonomy" id="1747198"/>
    <lineage>
        <taxon>Bacteria</taxon>
        <taxon>Pseudomonadati</taxon>
        <taxon>Bacteroidota</taxon>
        <taxon>Flavobacteriia</taxon>
        <taxon>Flavobacteriales</taxon>
        <taxon>Flavobacteriaceae</taxon>
        <taxon>Lacinutrix</taxon>
    </lineage>
</organism>
<dbReference type="GO" id="GO:0051213">
    <property type="term" value="F:dioxygenase activity"/>
    <property type="evidence" value="ECO:0007669"/>
    <property type="project" value="UniProtKB-KW"/>
</dbReference>
<keyword evidence="3" id="KW-1185">Reference proteome</keyword>
<dbReference type="Pfam" id="PF13532">
    <property type="entry name" value="2OG-FeII_Oxy_2"/>
    <property type="match status" value="1"/>
</dbReference>
<dbReference type="RefSeq" id="WP_379902206.1">
    <property type="nucleotide sequence ID" value="NZ_JBHULM010000009.1"/>
</dbReference>
<protein>
    <submittedName>
        <fullName evidence="2">Alpha-ketoglutarate-dependent dioxygenase AlkB family protein</fullName>
    </submittedName>
</protein>
<dbReference type="InterPro" id="IPR005123">
    <property type="entry name" value="Oxoglu/Fe-dep_dioxygenase_dom"/>
</dbReference>
<evidence type="ECO:0000313" key="2">
    <source>
        <dbReference type="EMBL" id="MFD2541945.1"/>
    </source>
</evidence>
<evidence type="ECO:0000313" key="3">
    <source>
        <dbReference type="Proteomes" id="UP001597467"/>
    </source>
</evidence>
<comment type="caution">
    <text evidence="2">The sequence shown here is derived from an EMBL/GenBank/DDBJ whole genome shotgun (WGS) entry which is preliminary data.</text>
</comment>
<proteinExistence type="predicted"/>
<keyword evidence="2" id="KW-0560">Oxidoreductase</keyword>
<dbReference type="Gene3D" id="2.60.120.590">
    <property type="entry name" value="Alpha-ketoglutarate-dependent dioxygenase AlkB-like"/>
    <property type="match status" value="1"/>
</dbReference>
<evidence type="ECO:0000259" key="1">
    <source>
        <dbReference type="PROSITE" id="PS51471"/>
    </source>
</evidence>
<gene>
    <name evidence="2" type="ORF">ACFSSB_06395</name>
</gene>
<dbReference type="EMBL" id="JBHULM010000009">
    <property type="protein sequence ID" value="MFD2541945.1"/>
    <property type="molecule type" value="Genomic_DNA"/>
</dbReference>
<name>A0ABW5K2L1_9FLAO</name>
<dbReference type="InterPro" id="IPR032854">
    <property type="entry name" value="ALKBH3"/>
</dbReference>
<dbReference type="InterPro" id="IPR027450">
    <property type="entry name" value="AlkB-like"/>
</dbReference>
<dbReference type="SUPFAM" id="SSF51197">
    <property type="entry name" value="Clavaminate synthase-like"/>
    <property type="match status" value="1"/>
</dbReference>